<protein>
    <submittedName>
        <fullName evidence="3">ISNCY family transposase</fullName>
    </submittedName>
</protein>
<evidence type="ECO:0000259" key="2">
    <source>
        <dbReference type="Pfam" id="PF05598"/>
    </source>
</evidence>
<accession>A0A956SFQ5</accession>
<evidence type="ECO:0000313" key="4">
    <source>
        <dbReference type="Proteomes" id="UP000739538"/>
    </source>
</evidence>
<dbReference type="Proteomes" id="UP000739538">
    <property type="component" value="Unassembled WGS sequence"/>
</dbReference>
<dbReference type="AlphaFoldDB" id="A0A956SFQ5"/>
<dbReference type="PANTHER" id="PTHR33803:SF3">
    <property type="entry name" value="BLL1974 PROTEIN"/>
    <property type="match status" value="1"/>
</dbReference>
<name>A0A956SFQ5_UNCEI</name>
<dbReference type="GO" id="GO:0004803">
    <property type="term" value="F:transposase activity"/>
    <property type="evidence" value="ECO:0007669"/>
    <property type="project" value="InterPro"/>
</dbReference>
<dbReference type="EMBL" id="JAGQHS010000058">
    <property type="protein sequence ID" value="MCA9756563.1"/>
    <property type="molecule type" value="Genomic_DNA"/>
</dbReference>
<dbReference type="InterPro" id="IPR008490">
    <property type="entry name" value="Transposase_InsH_N"/>
</dbReference>
<dbReference type="Pfam" id="PF01609">
    <property type="entry name" value="DDE_Tnp_1"/>
    <property type="match status" value="1"/>
</dbReference>
<dbReference type="Pfam" id="PF05598">
    <property type="entry name" value="DUF772"/>
    <property type="match status" value="1"/>
</dbReference>
<gene>
    <name evidence="3" type="ORF">KDA27_12230</name>
</gene>
<sequence length="446" mass="50423">MRKKIHHQLPLAQPYIAHVHAKELEAMDEILSEMPSVLGTIQRELSRGHSARLGREGMTAEQVLRALILKQLNGYSYAELSFHLADSTTYRTFCRLGAFGSSPSRSTLQENFKKISPVTLQRLHEAILRAAEASGMEDGKTTRVDCTVTETNIHEPSDSWLLWDVVRVLTDLMRKARRYGATASDHKRLAKRRFVAIQNAGKMERRIPLYKDLVETAKGCCEEALDVIALLERLDEKPKRVEKLIERLERFESLGRRVIDQTERRVLRNESVPASEKILSIFEDHTDIIIKGRREVEYGHKICLATGISGLITDCVVESGNPADVTLATKMVDRHRALFGRVPERMALDGGFASRANLEEMKNQGVKDVAFSKRCGMKIEEMVRDSSIYTALRHFRAGIEGTISFLKRVVGLERCTWRSLASFHSYIMSSVAAANLLLLARHRLAT</sequence>
<comment type="caution">
    <text evidence="3">The sequence shown here is derived from an EMBL/GenBank/DDBJ whole genome shotgun (WGS) entry which is preliminary data.</text>
</comment>
<proteinExistence type="predicted"/>
<dbReference type="GO" id="GO:0003677">
    <property type="term" value="F:DNA binding"/>
    <property type="evidence" value="ECO:0007669"/>
    <property type="project" value="InterPro"/>
</dbReference>
<dbReference type="InterPro" id="IPR002559">
    <property type="entry name" value="Transposase_11"/>
</dbReference>
<reference evidence="3" key="2">
    <citation type="journal article" date="2021" name="Microbiome">
        <title>Successional dynamics and alternative stable states in a saline activated sludge microbial community over 9 years.</title>
        <authorList>
            <person name="Wang Y."/>
            <person name="Ye J."/>
            <person name="Ju F."/>
            <person name="Liu L."/>
            <person name="Boyd J.A."/>
            <person name="Deng Y."/>
            <person name="Parks D.H."/>
            <person name="Jiang X."/>
            <person name="Yin X."/>
            <person name="Woodcroft B.J."/>
            <person name="Tyson G.W."/>
            <person name="Hugenholtz P."/>
            <person name="Polz M.F."/>
            <person name="Zhang T."/>
        </authorList>
    </citation>
    <scope>NUCLEOTIDE SEQUENCE</scope>
    <source>
        <strain evidence="3">HKST-UBA02</strain>
    </source>
</reference>
<dbReference type="NCBIfam" id="NF033593">
    <property type="entry name" value="transpos_ISNCY_1"/>
    <property type="match status" value="1"/>
</dbReference>
<feature type="domain" description="Transposase InsH N-terminal" evidence="2">
    <location>
        <begin position="27"/>
        <end position="113"/>
    </location>
</feature>
<organism evidence="3 4">
    <name type="scientific">Eiseniibacteriota bacterium</name>
    <dbReference type="NCBI Taxonomy" id="2212470"/>
    <lineage>
        <taxon>Bacteria</taxon>
        <taxon>Candidatus Eiseniibacteriota</taxon>
    </lineage>
</organism>
<dbReference type="PANTHER" id="PTHR33803">
    <property type="entry name" value="IS1478 TRANSPOSASE"/>
    <property type="match status" value="1"/>
</dbReference>
<evidence type="ECO:0000259" key="1">
    <source>
        <dbReference type="Pfam" id="PF01609"/>
    </source>
</evidence>
<dbReference type="GO" id="GO:0006313">
    <property type="term" value="P:DNA transposition"/>
    <property type="evidence" value="ECO:0007669"/>
    <property type="project" value="InterPro"/>
</dbReference>
<feature type="domain" description="Transposase IS4-like" evidence="1">
    <location>
        <begin position="293"/>
        <end position="436"/>
    </location>
</feature>
<reference evidence="3" key="1">
    <citation type="submission" date="2020-04" db="EMBL/GenBank/DDBJ databases">
        <authorList>
            <person name="Zhang T."/>
        </authorList>
    </citation>
    <scope>NUCLEOTIDE SEQUENCE</scope>
    <source>
        <strain evidence="3">HKST-UBA02</strain>
    </source>
</reference>
<evidence type="ECO:0000313" key="3">
    <source>
        <dbReference type="EMBL" id="MCA9756563.1"/>
    </source>
</evidence>